<dbReference type="Proteomes" id="UP000440367">
    <property type="component" value="Unassembled WGS sequence"/>
</dbReference>
<evidence type="ECO:0000313" key="9">
    <source>
        <dbReference type="EMBL" id="KAE9188366.1"/>
    </source>
</evidence>
<dbReference type="Proteomes" id="UP000476176">
    <property type="component" value="Unassembled WGS sequence"/>
</dbReference>
<feature type="signal peptide" evidence="2">
    <location>
        <begin position="1"/>
        <end position="29"/>
    </location>
</feature>
<sequence length="79" mass="8605">MVSSCSHRLSTWRVRTVSLLFWAGWSVLADCIFSKETASSCLAISSENALKAASSTPRATNAAKSPPKSPWRNNTSFLQ</sequence>
<dbReference type="Proteomes" id="UP000488956">
    <property type="component" value="Unassembled WGS sequence"/>
</dbReference>
<evidence type="ECO:0000313" key="22">
    <source>
        <dbReference type="Proteomes" id="UP000488956"/>
    </source>
</evidence>
<dbReference type="Proteomes" id="UP000437068">
    <property type="component" value="Unassembled WGS sequence"/>
</dbReference>
<dbReference type="AlphaFoldDB" id="A0A6A3EG77"/>
<keyword evidence="14" id="KW-1185">Reference proteome</keyword>
<evidence type="ECO:0000313" key="17">
    <source>
        <dbReference type="Proteomes" id="UP000440732"/>
    </source>
</evidence>
<dbReference type="EMBL" id="QXFZ01002742">
    <property type="protein sequence ID" value="KAE9074211.1"/>
    <property type="molecule type" value="Genomic_DNA"/>
</dbReference>
<dbReference type="Proteomes" id="UP000440732">
    <property type="component" value="Unassembled WGS sequence"/>
</dbReference>
<dbReference type="EMBL" id="QXGD01002439">
    <property type="protein sequence ID" value="KAE9188650.1"/>
    <property type="molecule type" value="Genomic_DNA"/>
</dbReference>
<dbReference type="EMBL" id="QXGB01002749">
    <property type="protein sequence ID" value="KAE9175329.1"/>
    <property type="molecule type" value="Genomic_DNA"/>
</dbReference>
<dbReference type="Proteomes" id="UP000441208">
    <property type="component" value="Unassembled WGS sequence"/>
</dbReference>
<evidence type="ECO:0000313" key="19">
    <source>
        <dbReference type="Proteomes" id="UP000460718"/>
    </source>
</evidence>
<dbReference type="EMBL" id="QXGA01001305">
    <property type="protein sequence ID" value="KAE9122854.1"/>
    <property type="molecule type" value="Genomic_DNA"/>
</dbReference>
<evidence type="ECO:0000256" key="2">
    <source>
        <dbReference type="SAM" id="SignalP"/>
    </source>
</evidence>
<evidence type="ECO:0000313" key="16">
    <source>
        <dbReference type="Proteomes" id="UP000440367"/>
    </source>
</evidence>
<comment type="caution">
    <text evidence="3">The sequence shown here is derived from an EMBL/GenBank/DDBJ whole genome shotgun (WGS) entry which is preliminary data.</text>
</comment>
<evidence type="ECO:0000313" key="7">
    <source>
        <dbReference type="EMBL" id="KAE9122854.1"/>
    </source>
</evidence>
<evidence type="ECO:0008006" key="23">
    <source>
        <dbReference type="Google" id="ProtNLM"/>
    </source>
</evidence>
<dbReference type="EMBL" id="QXGE01002761">
    <property type="protein sequence ID" value="KAE9279365.1"/>
    <property type="molecule type" value="Genomic_DNA"/>
</dbReference>
<dbReference type="EMBL" id="QXFW01002717">
    <property type="protein sequence ID" value="KAE8976006.1"/>
    <property type="molecule type" value="Genomic_DNA"/>
</dbReference>
<dbReference type="EMBL" id="QXGF01001416">
    <property type="protein sequence ID" value="KAE8930160.1"/>
    <property type="molecule type" value="Genomic_DNA"/>
</dbReference>
<evidence type="ECO:0000313" key="5">
    <source>
        <dbReference type="EMBL" id="KAE9074211.1"/>
    </source>
</evidence>
<accession>A0A6A3EG77</accession>
<evidence type="ECO:0000313" key="18">
    <source>
        <dbReference type="Proteomes" id="UP000441208"/>
    </source>
</evidence>
<dbReference type="Proteomes" id="UP000429523">
    <property type="component" value="Unassembled WGS sequence"/>
</dbReference>
<feature type="chain" id="PRO_5036163653" description="RxLR effector protein" evidence="2">
    <location>
        <begin position="30"/>
        <end position="79"/>
    </location>
</feature>
<evidence type="ECO:0000313" key="3">
    <source>
        <dbReference type="EMBL" id="KAE8930160.1"/>
    </source>
</evidence>
<evidence type="ECO:0000313" key="8">
    <source>
        <dbReference type="EMBL" id="KAE9175329.1"/>
    </source>
</evidence>
<dbReference type="EMBL" id="QXFX01001300">
    <property type="protein sequence ID" value="KAE9092837.1"/>
    <property type="molecule type" value="Genomic_DNA"/>
</dbReference>
<reference evidence="13 14" key="1">
    <citation type="submission" date="2018-08" db="EMBL/GenBank/DDBJ databases">
        <title>Genomic investigation of the strawberry pathogen Phytophthora fragariae indicates pathogenicity is determined by transcriptional variation in three key races.</title>
        <authorList>
            <person name="Adams T.M."/>
            <person name="Armitage A.D."/>
            <person name="Sobczyk M.K."/>
            <person name="Bates H.J."/>
            <person name="Dunwell J.M."/>
            <person name="Nellist C.F."/>
            <person name="Harrison R.J."/>
        </authorList>
    </citation>
    <scope>NUCLEOTIDE SEQUENCE [LARGE SCALE GENOMIC DNA]</scope>
    <source>
        <strain evidence="11 15">A4</strain>
        <strain evidence="10 16">BC-1</strain>
        <strain evidence="9 20">BC-23</strain>
        <strain evidence="8 14">NOV-27</strain>
        <strain evidence="7 17">NOV-5</strain>
        <strain evidence="5 18">NOV-71</strain>
        <strain evidence="12 21">NOV-77</strain>
        <strain evidence="3 13">NOV-9</strain>
        <strain evidence="6 22">ONT-3</strain>
        <strain evidence="4 19">SCRP245</strain>
    </source>
</reference>
<evidence type="ECO:0000313" key="14">
    <source>
        <dbReference type="Proteomes" id="UP000433483"/>
    </source>
</evidence>
<evidence type="ECO:0000313" key="12">
    <source>
        <dbReference type="EMBL" id="KAE9320692.1"/>
    </source>
</evidence>
<evidence type="ECO:0000313" key="13">
    <source>
        <dbReference type="Proteomes" id="UP000429523"/>
    </source>
</evidence>
<feature type="compositionally biased region" description="Polar residues" evidence="1">
    <location>
        <begin position="52"/>
        <end position="63"/>
    </location>
</feature>
<name>A0A6A3EG77_9STRA</name>
<dbReference type="Proteomes" id="UP000460718">
    <property type="component" value="Unassembled WGS sequence"/>
</dbReference>
<evidence type="ECO:0000313" key="11">
    <source>
        <dbReference type="EMBL" id="KAE9279365.1"/>
    </source>
</evidence>
<evidence type="ECO:0000313" key="6">
    <source>
        <dbReference type="EMBL" id="KAE9092837.1"/>
    </source>
</evidence>
<proteinExistence type="predicted"/>
<dbReference type="Proteomes" id="UP000486351">
    <property type="component" value="Unassembled WGS sequence"/>
</dbReference>
<evidence type="ECO:0000313" key="20">
    <source>
        <dbReference type="Proteomes" id="UP000476176"/>
    </source>
</evidence>
<evidence type="ECO:0000313" key="4">
    <source>
        <dbReference type="EMBL" id="KAE8976006.1"/>
    </source>
</evidence>
<gene>
    <name evidence="11" type="ORF">PF001_g24752</name>
    <name evidence="10" type="ORF">PF002_g25258</name>
    <name evidence="9" type="ORF">PF004_g22524</name>
    <name evidence="8" type="ORF">PF005_g25445</name>
    <name evidence="7" type="ORF">PF006_g17559</name>
    <name evidence="5" type="ORF">PF007_g25499</name>
    <name evidence="12" type="ORF">PF008_g17979</name>
    <name evidence="3" type="ORF">PF009_g19741</name>
    <name evidence="6" type="ORF">PF010_g17707</name>
    <name evidence="4" type="ORF">PF011_g24233</name>
</gene>
<evidence type="ECO:0000313" key="21">
    <source>
        <dbReference type="Proteomes" id="UP000486351"/>
    </source>
</evidence>
<dbReference type="Proteomes" id="UP000433483">
    <property type="component" value="Unassembled WGS sequence"/>
</dbReference>
<evidence type="ECO:0000313" key="15">
    <source>
        <dbReference type="Proteomes" id="UP000437068"/>
    </source>
</evidence>
<protein>
    <recommendedName>
        <fullName evidence="23">RxLR effector protein</fullName>
    </recommendedName>
</protein>
<dbReference type="EMBL" id="QXGC01002269">
    <property type="protein sequence ID" value="KAE9188366.1"/>
    <property type="molecule type" value="Genomic_DNA"/>
</dbReference>
<keyword evidence="2" id="KW-0732">Signal</keyword>
<feature type="region of interest" description="Disordered" evidence="1">
    <location>
        <begin position="52"/>
        <end position="79"/>
    </location>
</feature>
<organism evidence="3 13">
    <name type="scientific">Phytophthora fragariae</name>
    <dbReference type="NCBI Taxonomy" id="53985"/>
    <lineage>
        <taxon>Eukaryota</taxon>
        <taxon>Sar</taxon>
        <taxon>Stramenopiles</taxon>
        <taxon>Oomycota</taxon>
        <taxon>Peronosporomycetes</taxon>
        <taxon>Peronosporales</taxon>
        <taxon>Peronosporaceae</taxon>
        <taxon>Phytophthora</taxon>
    </lineage>
</organism>
<evidence type="ECO:0000313" key="10">
    <source>
        <dbReference type="EMBL" id="KAE9188650.1"/>
    </source>
</evidence>
<dbReference type="EMBL" id="QXFY01001334">
    <property type="protein sequence ID" value="KAE9320692.1"/>
    <property type="molecule type" value="Genomic_DNA"/>
</dbReference>
<dbReference type="OrthoDB" id="10303992at2759"/>
<evidence type="ECO:0000256" key="1">
    <source>
        <dbReference type="SAM" id="MobiDB-lite"/>
    </source>
</evidence>